<comment type="caution">
    <text evidence="1">The sequence shown here is derived from an EMBL/GenBank/DDBJ whole genome shotgun (WGS) entry which is preliminary data.</text>
</comment>
<dbReference type="Proteomes" id="UP000789702">
    <property type="component" value="Unassembled WGS sequence"/>
</dbReference>
<accession>A0ACA9LL55</accession>
<protein>
    <submittedName>
        <fullName evidence="1">790_t:CDS:1</fullName>
    </submittedName>
</protein>
<name>A0ACA9LL55_9GLOM</name>
<sequence>MFVSSESINENISNIEDEIFLSEDEGSSNESSDETDTRRPAAHKYQINKQKKQPSNDKAVTLSQKICDDRIM</sequence>
<keyword evidence="2" id="KW-1185">Reference proteome</keyword>
<evidence type="ECO:0000313" key="1">
    <source>
        <dbReference type="EMBL" id="CAG8537304.1"/>
    </source>
</evidence>
<organism evidence="1 2">
    <name type="scientific">Dentiscutata heterogama</name>
    <dbReference type="NCBI Taxonomy" id="1316150"/>
    <lineage>
        <taxon>Eukaryota</taxon>
        <taxon>Fungi</taxon>
        <taxon>Fungi incertae sedis</taxon>
        <taxon>Mucoromycota</taxon>
        <taxon>Glomeromycotina</taxon>
        <taxon>Glomeromycetes</taxon>
        <taxon>Diversisporales</taxon>
        <taxon>Gigasporaceae</taxon>
        <taxon>Dentiscutata</taxon>
    </lineage>
</organism>
<evidence type="ECO:0000313" key="2">
    <source>
        <dbReference type="Proteomes" id="UP000789702"/>
    </source>
</evidence>
<dbReference type="EMBL" id="CAJVPU010004735">
    <property type="protein sequence ID" value="CAG8537304.1"/>
    <property type="molecule type" value="Genomic_DNA"/>
</dbReference>
<proteinExistence type="predicted"/>
<gene>
    <name evidence="1" type="ORF">DHETER_LOCUS4641</name>
</gene>
<reference evidence="1" key="1">
    <citation type="submission" date="2021-06" db="EMBL/GenBank/DDBJ databases">
        <authorList>
            <person name="Kallberg Y."/>
            <person name="Tangrot J."/>
            <person name="Rosling A."/>
        </authorList>
    </citation>
    <scope>NUCLEOTIDE SEQUENCE</scope>
    <source>
        <strain evidence="1">IL203A</strain>
    </source>
</reference>